<dbReference type="EMBL" id="JACDQQ010002856">
    <property type="protein sequence ID" value="MBA0089143.1"/>
    <property type="molecule type" value="Genomic_DNA"/>
</dbReference>
<dbReference type="Proteomes" id="UP000567293">
    <property type="component" value="Unassembled WGS sequence"/>
</dbReference>
<gene>
    <name evidence="1" type="ORF">HRJ53_29485</name>
</gene>
<organism evidence="1 2">
    <name type="scientific">Candidatus Acidiferrum panamense</name>
    <dbReference type="NCBI Taxonomy" id="2741543"/>
    <lineage>
        <taxon>Bacteria</taxon>
        <taxon>Pseudomonadati</taxon>
        <taxon>Acidobacteriota</taxon>
        <taxon>Terriglobia</taxon>
        <taxon>Candidatus Acidiferrales</taxon>
        <taxon>Candidatus Acidiferrum</taxon>
    </lineage>
</organism>
<reference evidence="1" key="1">
    <citation type="submission" date="2020-06" db="EMBL/GenBank/DDBJ databases">
        <title>Legume-microbial interactions unlock mineral nutrients during tropical forest succession.</title>
        <authorList>
            <person name="Epihov D.Z."/>
        </authorList>
    </citation>
    <scope>NUCLEOTIDE SEQUENCE [LARGE SCALE GENOMIC DNA]</scope>
    <source>
        <strain evidence="1">Pan2503</strain>
    </source>
</reference>
<evidence type="ECO:0000313" key="2">
    <source>
        <dbReference type="Proteomes" id="UP000567293"/>
    </source>
</evidence>
<dbReference type="AlphaFoldDB" id="A0A7V8T0G9"/>
<evidence type="ECO:0000313" key="1">
    <source>
        <dbReference type="EMBL" id="MBA0089143.1"/>
    </source>
</evidence>
<sequence length="117" mass="12626">MTFGAGIANDFAAPDIADLGQAVASEARGKEVGSEHDEGRGSVVAHVIVHIQFWLKFEDILHGAFKEFFCSFLSSEVARVGSFGAVLDVRLQDVESQIRSFAPGTRHVVLLVVHCSL</sequence>
<proteinExistence type="predicted"/>
<keyword evidence="2" id="KW-1185">Reference proteome</keyword>
<protein>
    <submittedName>
        <fullName evidence="1">Uncharacterized protein</fullName>
    </submittedName>
</protein>
<comment type="caution">
    <text evidence="1">The sequence shown here is derived from an EMBL/GenBank/DDBJ whole genome shotgun (WGS) entry which is preliminary data.</text>
</comment>
<accession>A0A7V8T0G9</accession>
<name>A0A7V8T0G9_9BACT</name>